<sequence length="82" mass="9456">MTALNDRFWEISLRCHNFLRDLVDARPRSFLHQNQATFVRIAALWPAKILRNVSDGCFGEAAMQHLYIGPRSGLGRKRLLDC</sequence>
<name>A0A366XGE0_9RHOB</name>
<dbReference type="Proteomes" id="UP000252706">
    <property type="component" value="Unassembled WGS sequence"/>
</dbReference>
<dbReference type="EMBL" id="QOCE01000001">
    <property type="protein sequence ID" value="RBW62873.1"/>
    <property type="molecule type" value="Genomic_DNA"/>
</dbReference>
<evidence type="ECO:0000313" key="1">
    <source>
        <dbReference type="EMBL" id="RBW62873.1"/>
    </source>
</evidence>
<protein>
    <submittedName>
        <fullName evidence="1">Uncharacterized protein</fullName>
    </submittedName>
</protein>
<organism evidence="1 2">
    <name type="scientific">Phaeobacter gallaeciensis</name>
    <dbReference type="NCBI Taxonomy" id="60890"/>
    <lineage>
        <taxon>Bacteria</taxon>
        <taxon>Pseudomonadati</taxon>
        <taxon>Pseudomonadota</taxon>
        <taxon>Alphaproteobacteria</taxon>
        <taxon>Rhodobacterales</taxon>
        <taxon>Roseobacteraceae</taxon>
        <taxon>Phaeobacter</taxon>
    </lineage>
</organism>
<comment type="caution">
    <text evidence="1">The sequence shown here is derived from an EMBL/GenBank/DDBJ whole genome shotgun (WGS) entry which is preliminary data.</text>
</comment>
<gene>
    <name evidence="1" type="ORF">DS909_00090</name>
</gene>
<accession>A0A366XGE0</accession>
<evidence type="ECO:0000313" key="2">
    <source>
        <dbReference type="Proteomes" id="UP000252706"/>
    </source>
</evidence>
<dbReference type="AlphaFoldDB" id="A0A366XGE0"/>
<proteinExistence type="predicted"/>
<reference evidence="1 2" key="1">
    <citation type="submission" date="2018-07" db="EMBL/GenBank/DDBJ databases">
        <title>Modular assembly of carbohydrate-degrading microbial communities in the ocean.</title>
        <authorList>
            <person name="Enke T.N."/>
            <person name="Datta M.S."/>
            <person name="Schwartzman J.A."/>
            <person name="Cermak N."/>
            <person name="Schmitz D.A."/>
            <person name="Barrere J."/>
            <person name="Cordero O.X."/>
        </authorList>
    </citation>
    <scope>NUCLEOTIDE SEQUENCE [LARGE SCALE GENOMIC DNA]</scope>
    <source>
        <strain evidence="1 2">C3M10</strain>
    </source>
</reference>